<keyword evidence="3" id="KW-0560">Oxidoreductase</keyword>
<dbReference type="InterPro" id="IPR011251">
    <property type="entry name" value="Luciferase-like_dom"/>
</dbReference>
<organism evidence="6 7">
    <name type="scientific">Arthrobacter globiformis</name>
    <dbReference type="NCBI Taxonomy" id="1665"/>
    <lineage>
        <taxon>Bacteria</taxon>
        <taxon>Bacillati</taxon>
        <taxon>Actinomycetota</taxon>
        <taxon>Actinomycetes</taxon>
        <taxon>Micrococcales</taxon>
        <taxon>Micrococcaceae</taxon>
        <taxon>Arthrobacter</taxon>
    </lineage>
</organism>
<dbReference type="GO" id="GO:0046306">
    <property type="term" value="P:alkanesulfonate catabolic process"/>
    <property type="evidence" value="ECO:0007669"/>
    <property type="project" value="TreeGrafter"/>
</dbReference>
<evidence type="ECO:0000256" key="2">
    <source>
        <dbReference type="ARBA" id="ARBA00022643"/>
    </source>
</evidence>
<evidence type="ECO:0000313" key="6">
    <source>
        <dbReference type="EMBL" id="RAM37337.1"/>
    </source>
</evidence>
<dbReference type="GO" id="GO:0008726">
    <property type="term" value="F:alkanesulfonate monooxygenase activity"/>
    <property type="evidence" value="ECO:0007669"/>
    <property type="project" value="TreeGrafter"/>
</dbReference>
<proteinExistence type="predicted"/>
<protein>
    <submittedName>
        <fullName evidence="6">LLM class F420-dependent oxidoreductase</fullName>
    </submittedName>
</protein>
<dbReference type="OrthoDB" id="7903015at2"/>
<dbReference type="PANTHER" id="PTHR42847:SF4">
    <property type="entry name" value="ALKANESULFONATE MONOOXYGENASE-RELATED"/>
    <property type="match status" value="1"/>
</dbReference>
<reference evidence="6 7" key="1">
    <citation type="submission" date="2018-04" db="EMBL/GenBank/DDBJ databases">
        <title>Bacteria isolated from cave deposits of Manipur.</title>
        <authorList>
            <person name="Sahoo D."/>
            <person name="Sarangthem I."/>
            <person name="Nandeibam J."/>
        </authorList>
    </citation>
    <scope>NUCLEOTIDE SEQUENCE [LARGE SCALE GENOMIC DNA]</scope>
    <source>
        <strain evidence="7">mrc11</strain>
    </source>
</reference>
<keyword evidence="2" id="KW-0288">FMN</keyword>
<dbReference type="SUPFAM" id="SSF51679">
    <property type="entry name" value="Bacterial luciferase-like"/>
    <property type="match status" value="1"/>
</dbReference>
<dbReference type="RefSeq" id="WP_111903942.1">
    <property type="nucleotide sequence ID" value="NZ_QLNP01000074.1"/>
</dbReference>
<comment type="caution">
    <text evidence="6">The sequence shown here is derived from an EMBL/GenBank/DDBJ whole genome shotgun (WGS) entry which is preliminary data.</text>
</comment>
<dbReference type="InterPro" id="IPR019921">
    <property type="entry name" value="Lucif-like_OxRdtase_Rv2161c"/>
</dbReference>
<dbReference type="Proteomes" id="UP000249166">
    <property type="component" value="Unassembled WGS sequence"/>
</dbReference>
<dbReference type="Pfam" id="PF00296">
    <property type="entry name" value="Bac_luciferase"/>
    <property type="match status" value="1"/>
</dbReference>
<accession>A0A328HFK9</accession>
<evidence type="ECO:0000313" key="7">
    <source>
        <dbReference type="Proteomes" id="UP000249166"/>
    </source>
</evidence>
<sequence>MDIGGVYFFTDEGPDPVKFAQEMEAYGFESLYVPEHTHFPTSRKTPYPAAYGGGELPNFYLRTYDQVVTLSYIAATTKLNIGTGACLIAQHDPISKAKQLATLDYLSGGRLTVAVGLGWNADEAEAHGVIWKQRFSIVKEKVAAMRALWTEDEASYEGKHIHLAPSWSWPKPQQTGGPAVFIGGAGPTTFKHAAEWADGLYIVPPPDDPTLEKTLPKFWEIVEESGRDPKTMRVAVASAPPDPKVLERYAEQGIERAVLWIDPSDPSQAFQNLETAAKAMQEFQQ</sequence>
<evidence type="ECO:0000256" key="4">
    <source>
        <dbReference type="ARBA" id="ARBA00023033"/>
    </source>
</evidence>
<name>A0A328HFK9_ARTGO</name>
<dbReference type="InterPro" id="IPR050172">
    <property type="entry name" value="SsuD_RutA_monooxygenase"/>
</dbReference>
<evidence type="ECO:0000256" key="3">
    <source>
        <dbReference type="ARBA" id="ARBA00023002"/>
    </source>
</evidence>
<keyword evidence="1" id="KW-0285">Flavoprotein</keyword>
<dbReference type="AlphaFoldDB" id="A0A328HFK9"/>
<keyword evidence="4" id="KW-0503">Monooxygenase</keyword>
<gene>
    <name evidence="6" type="ORF">DBZ45_11040</name>
</gene>
<evidence type="ECO:0000259" key="5">
    <source>
        <dbReference type="Pfam" id="PF00296"/>
    </source>
</evidence>
<dbReference type="Gene3D" id="3.20.20.30">
    <property type="entry name" value="Luciferase-like domain"/>
    <property type="match status" value="1"/>
</dbReference>
<dbReference type="InterPro" id="IPR036661">
    <property type="entry name" value="Luciferase-like_sf"/>
</dbReference>
<dbReference type="NCBIfam" id="TIGR03619">
    <property type="entry name" value="F420_Rv2161c"/>
    <property type="match status" value="1"/>
</dbReference>
<dbReference type="EMBL" id="QLNP01000074">
    <property type="protein sequence ID" value="RAM37337.1"/>
    <property type="molecule type" value="Genomic_DNA"/>
</dbReference>
<dbReference type="PANTHER" id="PTHR42847">
    <property type="entry name" value="ALKANESULFONATE MONOOXYGENASE"/>
    <property type="match status" value="1"/>
</dbReference>
<evidence type="ECO:0000256" key="1">
    <source>
        <dbReference type="ARBA" id="ARBA00022630"/>
    </source>
</evidence>
<feature type="domain" description="Luciferase-like" evidence="5">
    <location>
        <begin position="17"/>
        <end position="250"/>
    </location>
</feature>